<keyword evidence="3" id="KW-1185">Reference proteome</keyword>
<accession>A0ABR6WVL8</accession>
<organism evidence="2 3">
    <name type="scientific">Acetobacterium fimetarium</name>
    <dbReference type="NCBI Taxonomy" id="52691"/>
    <lineage>
        <taxon>Bacteria</taxon>
        <taxon>Bacillati</taxon>
        <taxon>Bacillota</taxon>
        <taxon>Clostridia</taxon>
        <taxon>Eubacteriales</taxon>
        <taxon>Eubacteriaceae</taxon>
        <taxon>Acetobacterium</taxon>
    </lineage>
</organism>
<evidence type="ECO:0000313" key="2">
    <source>
        <dbReference type="EMBL" id="MBC3804271.1"/>
    </source>
</evidence>
<evidence type="ECO:0000256" key="1">
    <source>
        <dbReference type="SAM" id="MobiDB-lite"/>
    </source>
</evidence>
<dbReference type="RefSeq" id="WP_186842162.1">
    <property type="nucleotide sequence ID" value="NZ_WJBC01000009.1"/>
</dbReference>
<proteinExistence type="predicted"/>
<gene>
    <name evidence="2" type="ORF">GH808_07470</name>
</gene>
<sequence>MANDAVPYLCGGIFFTLLLQVKCQGTAADKVNNQYDGISDPVLMAHLIHVVTGTMPDSNAGGFKKDVSQYRNCLINGGKNIPFDQKPVIFGFDDRFKNSCIAVLNRMIELTDACLFFENPESMAWLVKSLLAVIKNDASIADSDLFYLFKNGMALTKAEIVNYRDFELQPFLLGVLHYLITRPTINKGGKATYDAFYQNRVQHTEGTFDDGFIPAVEHHISVTNLPKEKEPAADTQQTQSDFARPDRDGLDDESDDTASAKIINQTIINPTVVNQYGENNIHIDHVENLKI</sequence>
<dbReference type="EMBL" id="WJBC01000009">
    <property type="protein sequence ID" value="MBC3804271.1"/>
    <property type="molecule type" value="Genomic_DNA"/>
</dbReference>
<protein>
    <submittedName>
        <fullName evidence="2">Uncharacterized protein</fullName>
    </submittedName>
</protein>
<evidence type="ECO:0000313" key="3">
    <source>
        <dbReference type="Proteomes" id="UP000603234"/>
    </source>
</evidence>
<dbReference type="Proteomes" id="UP000603234">
    <property type="component" value="Unassembled WGS sequence"/>
</dbReference>
<reference evidence="2 3" key="1">
    <citation type="journal article" date="2020" name="mSystems">
        <title>Defining Genomic and Predicted Metabolic Features of the Acetobacterium Genus.</title>
        <authorList>
            <person name="Ross D.E."/>
            <person name="Marshall C.W."/>
            <person name="Gulliver D."/>
            <person name="May H.D."/>
            <person name="Norman R.S."/>
        </authorList>
    </citation>
    <scope>NUCLEOTIDE SEQUENCE [LARGE SCALE GENOMIC DNA]</scope>
    <source>
        <strain evidence="2 3">DSM 8238</strain>
    </source>
</reference>
<feature type="region of interest" description="Disordered" evidence="1">
    <location>
        <begin position="224"/>
        <end position="256"/>
    </location>
</feature>
<comment type="caution">
    <text evidence="2">The sequence shown here is derived from an EMBL/GenBank/DDBJ whole genome shotgun (WGS) entry which is preliminary data.</text>
</comment>
<name>A0ABR6WVL8_9FIRM</name>